<dbReference type="InterPro" id="IPR047730">
    <property type="entry name" value="ABZJ_00895-like"/>
</dbReference>
<keyword evidence="1" id="KW-0472">Membrane</keyword>
<keyword evidence="1" id="KW-0812">Transmembrane</keyword>
<keyword evidence="1" id="KW-1133">Transmembrane helix</keyword>
<proteinExistence type="predicted"/>
<comment type="caution">
    <text evidence="2">The sequence shown here is derived from an EMBL/GenBank/DDBJ whole genome shotgun (WGS) entry which is preliminary data.</text>
</comment>
<reference evidence="2 3" key="1">
    <citation type="journal article" date="2021" name="Arch. Microbiol.">
        <title>Harenicola maris gen. nov., sp. nov. isolated from the Sea of Japan shallow sediments.</title>
        <authorList>
            <person name="Romanenko L.A."/>
            <person name="Kurilenko V.V."/>
            <person name="Chernysheva N.Y."/>
            <person name="Tekutyeva L.A."/>
            <person name="Velansky P.V."/>
            <person name="Svetashev V.I."/>
            <person name="Isaeva M.P."/>
        </authorList>
    </citation>
    <scope>NUCLEOTIDE SEQUENCE [LARGE SCALE GENOMIC DNA]</scope>
    <source>
        <strain evidence="2 3">KMM 3653</strain>
    </source>
</reference>
<evidence type="ECO:0000313" key="2">
    <source>
        <dbReference type="EMBL" id="MBT0959242.1"/>
    </source>
</evidence>
<feature type="transmembrane region" description="Helical" evidence="1">
    <location>
        <begin position="38"/>
        <end position="57"/>
    </location>
</feature>
<accession>A0AAP2CRM3</accession>
<organism evidence="2 3">
    <name type="scientific">Harenicola maris</name>
    <dbReference type="NCBI Taxonomy" id="2841044"/>
    <lineage>
        <taxon>Bacteria</taxon>
        <taxon>Pseudomonadati</taxon>
        <taxon>Pseudomonadota</taxon>
        <taxon>Alphaproteobacteria</taxon>
        <taxon>Rhodobacterales</taxon>
        <taxon>Paracoccaceae</taxon>
        <taxon>Harenicola</taxon>
    </lineage>
</organism>
<feature type="transmembrane region" description="Helical" evidence="1">
    <location>
        <begin position="69"/>
        <end position="91"/>
    </location>
</feature>
<name>A0AAP2CRM3_9RHOB</name>
<keyword evidence="3" id="KW-1185">Reference proteome</keyword>
<dbReference type="NCBIfam" id="NF038216">
    <property type="entry name" value="ABZJ_00895_fam"/>
    <property type="match status" value="1"/>
</dbReference>
<protein>
    <submittedName>
        <fullName evidence="2">Uncharacterized protein</fullName>
    </submittedName>
</protein>
<sequence length="138" mass="14559">MAGVSLLRYAVIFSGLALLLVFIDGQLAAHSALRLPTGASIILPPIIAALIEGRAFARRMGSAPQSGGAWAAALLMTLLVMSLTAILLLLASLHQGIVQFMAYMPWAYLAMMAAIWLCGVFLGNRLFYAIGARSALPA</sequence>
<dbReference type="EMBL" id="JADQAZ010000004">
    <property type="protein sequence ID" value="MBT0959242.1"/>
    <property type="molecule type" value="Genomic_DNA"/>
</dbReference>
<dbReference type="AlphaFoldDB" id="A0AAP2CRM3"/>
<evidence type="ECO:0000313" key="3">
    <source>
        <dbReference type="Proteomes" id="UP001315686"/>
    </source>
</evidence>
<gene>
    <name evidence="2" type="ORF">IV417_17780</name>
</gene>
<evidence type="ECO:0000256" key="1">
    <source>
        <dbReference type="SAM" id="Phobius"/>
    </source>
</evidence>
<dbReference type="Proteomes" id="UP001315686">
    <property type="component" value="Unassembled WGS sequence"/>
</dbReference>
<dbReference type="RefSeq" id="WP_327795477.1">
    <property type="nucleotide sequence ID" value="NZ_JADQAZ010000004.1"/>
</dbReference>
<feature type="transmembrane region" description="Helical" evidence="1">
    <location>
        <begin position="103"/>
        <end position="123"/>
    </location>
</feature>